<sequence>MTQETGKQIKFHMVTIESLVPEKCALAVCRSSPSLVFYMMPIVKGFKNPAYTVSNPLHEVYHGGLPY</sequence>
<proteinExistence type="predicted"/>
<dbReference type="AlphaFoldDB" id="A0A6N3E507"/>
<evidence type="ECO:0000313" key="1">
    <source>
        <dbReference type="EMBL" id="VYU33423.1"/>
    </source>
</evidence>
<dbReference type="EMBL" id="CACRUH010000038">
    <property type="protein sequence ID" value="VYU33423.1"/>
    <property type="molecule type" value="Genomic_DNA"/>
</dbReference>
<name>A0A6N3E507_9FIRM</name>
<reference evidence="1" key="1">
    <citation type="submission" date="2019-11" db="EMBL/GenBank/DDBJ databases">
        <authorList>
            <person name="Feng L."/>
        </authorList>
    </citation>
    <scope>NUCLEOTIDE SEQUENCE</scope>
    <source>
        <strain evidence="1">ChathewayiLFYP18</strain>
    </source>
</reference>
<protein>
    <submittedName>
        <fullName evidence="1">Uncharacterized protein</fullName>
    </submittedName>
</protein>
<organism evidence="1">
    <name type="scientific">Hungatella hathewayi</name>
    <dbReference type="NCBI Taxonomy" id="154046"/>
    <lineage>
        <taxon>Bacteria</taxon>
        <taxon>Bacillati</taxon>
        <taxon>Bacillota</taxon>
        <taxon>Clostridia</taxon>
        <taxon>Lachnospirales</taxon>
        <taxon>Lachnospiraceae</taxon>
        <taxon>Hungatella</taxon>
    </lineage>
</organism>
<gene>
    <name evidence="1" type="ORF">CHLFYP18_00644</name>
</gene>
<accession>A0A6N3E507</accession>